<evidence type="ECO:0000256" key="6">
    <source>
        <dbReference type="SAM" id="MobiDB-lite"/>
    </source>
</evidence>
<feature type="domain" description="Selenoprotein P N-terminal" evidence="7">
    <location>
        <begin position="48"/>
        <end position="189"/>
    </location>
</feature>
<feature type="region of interest" description="Disordered" evidence="6">
    <location>
        <begin position="335"/>
        <end position="361"/>
    </location>
</feature>
<protein>
    <submittedName>
        <fullName evidence="8">SELENOP protein</fullName>
    </submittedName>
</protein>
<dbReference type="AlphaFoldDB" id="A0A8K0EF57"/>
<dbReference type="GO" id="GO:0008430">
    <property type="term" value="F:selenium binding"/>
    <property type="evidence" value="ECO:0007669"/>
    <property type="project" value="InterPro"/>
</dbReference>
<dbReference type="InterPro" id="IPR007671">
    <property type="entry name" value="Selenoprotein-P_N"/>
</dbReference>
<name>A0A8K0EF57_BRALA</name>
<dbReference type="Pfam" id="PF04592">
    <property type="entry name" value="SelP_N"/>
    <property type="match status" value="2"/>
</dbReference>
<feature type="compositionally biased region" description="Pro residues" evidence="6">
    <location>
        <begin position="198"/>
        <end position="208"/>
    </location>
</feature>
<gene>
    <name evidence="8" type="primary">SELENOP</name>
    <name evidence="8" type="ORF">BLAG_LOCUS10497</name>
</gene>
<feature type="compositionally biased region" description="Low complexity" evidence="6">
    <location>
        <begin position="188"/>
        <end position="197"/>
    </location>
</feature>
<keyword evidence="4" id="KW-0712">Selenocysteine</keyword>
<feature type="compositionally biased region" description="Pro residues" evidence="6">
    <location>
        <begin position="350"/>
        <end position="361"/>
    </location>
</feature>
<evidence type="ECO:0000256" key="5">
    <source>
        <dbReference type="ARBA" id="ARBA00023180"/>
    </source>
</evidence>
<dbReference type="PANTHER" id="PTHR10105">
    <property type="entry name" value="SELENOPROTEIN P"/>
    <property type="match status" value="1"/>
</dbReference>
<evidence type="ECO:0000256" key="2">
    <source>
        <dbReference type="ARBA" id="ARBA00022525"/>
    </source>
</evidence>
<evidence type="ECO:0000256" key="4">
    <source>
        <dbReference type="ARBA" id="ARBA00022933"/>
    </source>
</evidence>
<evidence type="ECO:0000259" key="7">
    <source>
        <dbReference type="Pfam" id="PF04592"/>
    </source>
</evidence>
<dbReference type="OrthoDB" id="6134775at2759"/>
<dbReference type="InterPro" id="IPR037941">
    <property type="entry name" value="SeP"/>
</dbReference>
<sequence>MLKVQGPTIAPSQTARAFDSMADRGGVLLAAALCLVVSGLGALAAPNELCTQPPSWELDGVNHMEESRGKVTVLQLVFERLRSTLLDEGITDISFGVVNGDGYMSRNNIEEIKRRVSFPVYQDTALTDVWGLLDGSKDDFIVYDRCGRLARHIKMPQAHMDSSDVEDAIRAVYEESPCGPCTTPPAPQETTTPVATTPAPPTESPYCAPPPVWQLDGVDFMEESKGRIAVLQFERLRSTLVEEGLDDISFGAVNSHLYNAPLEIGELEGKVNFPVYQDTAQDDIWSLLDARKDDFIIYDRCGRLVRHVRMPQAHMDNPDVENIIRSAYYQSPCGPCATPPAPQETTTPVPTTPAPPTESPYCAPPPVWQLDGVDFIEESQGRIAVLQFVFAT</sequence>
<comment type="subcellular location">
    <subcellularLocation>
        <location evidence="1">Secreted</location>
    </subcellularLocation>
</comment>
<evidence type="ECO:0000256" key="3">
    <source>
        <dbReference type="ARBA" id="ARBA00022729"/>
    </source>
</evidence>
<keyword evidence="5" id="KW-0325">Glycoprotein</keyword>
<accession>A0A8K0EF57</accession>
<organism evidence="8 9">
    <name type="scientific">Branchiostoma lanceolatum</name>
    <name type="common">Common lancelet</name>
    <name type="synonym">Amphioxus lanceolatum</name>
    <dbReference type="NCBI Taxonomy" id="7740"/>
    <lineage>
        <taxon>Eukaryota</taxon>
        <taxon>Metazoa</taxon>
        <taxon>Chordata</taxon>
        <taxon>Cephalochordata</taxon>
        <taxon>Leptocardii</taxon>
        <taxon>Amphioxiformes</taxon>
        <taxon>Branchiostomatidae</taxon>
        <taxon>Branchiostoma</taxon>
    </lineage>
</organism>
<feature type="domain" description="Selenoprotein P N-terminal" evidence="7">
    <location>
        <begin position="203"/>
        <end position="341"/>
    </location>
</feature>
<evidence type="ECO:0000313" key="9">
    <source>
        <dbReference type="Proteomes" id="UP000838412"/>
    </source>
</evidence>
<dbReference type="PANTHER" id="PTHR10105:SF2">
    <property type="entry name" value="AGAP003297-PA"/>
    <property type="match status" value="1"/>
</dbReference>
<evidence type="ECO:0000256" key="1">
    <source>
        <dbReference type="ARBA" id="ARBA00004613"/>
    </source>
</evidence>
<reference evidence="8" key="1">
    <citation type="submission" date="2022-01" db="EMBL/GenBank/DDBJ databases">
        <authorList>
            <person name="Braso-Vives M."/>
        </authorList>
    </citation>
    <scope>NUCLEOTIDE SEQUENCE</scope>
</reference>
<keyword evidence="3" id="KW-0732">Signal</keyword>
<keyword evidence="2" id="KW-0964">Secreted</keyword>
<proteinExistence type="predicted"/>
<dbReference type="GO" id="GO:0005576">
    <property type="term" value="C:extracellular region"/>
    <property type="evidence" value="ECO:0007669"/>
    <property type="project" value="UniProtKB-SubCell"/>
</dbReference>
<evidence type="ECO:0000313" key="8">
    <source>
        <dbReference type="EMBL" id="CAH1249366.1"/>
    </source>
</evidence>
<dbReference type="GO" id="GO:0001887">
    <property type="term" value="P:selenium compound metabolic process"/>
    <property type="evidence" value="ECO:0007669"/>
    <property type="project" value="TreeGrafter"/>
</dbReference>
<keyword evidence="9" id="KW-1185">Reference proteome</keyword>
<dbReference type="EMBL" id="OV696702">
    <property type="protein sequence ID" value="CAH1249366.1"/>
    <property type="molecule type" value="Genomic_DNA"/>
</dbReference>
<dbReference type="Proteomes" id="UP000838412">
    <property type="component" value="Chromosome 17"/>
</dbReference>
<feature type="region of interest" description="Disordered" evidence="6">
    <location>
        <begin position="180"/>
        <end position="208"/>
    </location>
</feature>